<gene>
    <name evidence="5" type="ORF">Clacol_005977</name>
</gene>
<dbReference type="InterPro" id="IPR048350">
    <property type="entry name" value="S-Me-THD-like_C"/>
</dbReference>
<sequence>MHLQGLNYRIGVDVGGTNTDAVLFCADPEAQAHNNRGIIASVKKPTTTVVSDGIEAAIKALLDETQITPSKVSGVMIGNAVVEADSRKLSKVAVVRLGAPYTQIDTDEIKTECQKIKAMGLKAIAIVGICSPLDKTDFGLLERENASILNASIMAFAQKTISGFRSAISRLGLSCPLFLTQNDGTLTSAESAERLPIRTFSSGATNSMRGAAYLAGVGSSFSQLNQTRNQSIIVVDVGGTTTDVGVLLPNGLPRQAAAFIKVGGVRTNFSMPDVYSLGLGGGSRVHITAATANTPEIITVGPDSTGYQLLKEGIVFGGSTLTTTDIIAADQPSLGIGQPENLLGDRILKNVKEKAKAAIKKLLEDAIDRMKTTPDPATVILVGGGSIIAPEDLDGVGDTIEILQNRELQDVIGFCKAVAISRAVKAGAKADTVKVVEVENLPVQLDNVVFENIIISSTPTSFYTNSEHNQEESDVFNSTEVLELDPSIDIDTYVPVINGEGEWMLSETDLEWIAEGCGILGTGGGGSPYPPFIITHADHTRRARQIIRDGGTIRVISDNSLSDDDLVSLRYSGVNSWGIENYLQCLLHTDNLQLVRSPSVSNERIQAGTEIETACRNLMQFMNTAKPAAIISDEIGGGNGMQPLILASEKHLNVPVYDGDLMGRAYPLRNICTELGSKAGVSMAPLRASTCRQYGVTKSVSQAWRIGRSVAKERQRSNINGIPDAILQLQSGKVLFKGKIVSVQREWGSVLVMPLLTEEEELLNNTSSQTWHPDDRLLISFQNENLTAEFLPNGEKTKKLLAIVPDLITVLDSQSGSSLGTHEYRYGLRVVVIALASSPLWTTSQGLKYGGPAAFGLDSVYHRIAAYKEPVSVIEEYRSK</sequence>
<name>A0AAV5AGC4_9AGAM</name>
<dbReference type="Proteomes" id="UP001050691">
    <property type="component" value="Unassembled WGS sequence"/>
</dbReference>
<dbReference type="InterPro" id="IPR008040">
    <property type="entry name" value="Hydant_A_N"/>
</dbReference>
<dbReference type="Pfam" id="PF06032">
    <property type="entry name" value="S-Me-THD_N"/>
    <property type="match status" value="1"/>
</dbReference>
<dbReference type="Gene3D" id="3.40.1610.10">
    <property type="entry name" value="CV3147-like domain"/>
    <property type="match status" value="2"/>
</dbReference>
<comment type="caution">
    <text evidence="5">The sequence shown here is derived from an EMBL/GenBank/DDBJ whole genome shotgun (WGS) entry which is preliminary data.</text>
</comment>
<feature type="domain" description="S-Me-THD-like C-terminal" evidence="4">
    <location>
        <begin position="668"/>
        <end position="862"/>
    </location>
</feature>
<dbReference type="Pfam" id="PF20906">
    <property type="entry name" value="S-Me-THD_C"/>
    <property type="match status" value="1"/>
</dbReference>
<reference evidence="5" key="1">
    <citation type="submission" date="2021-10" db="EMBL/GenBank/DDBJ databases">
        <title>De novo Genome Assembly of Clathrus columnatus (Basidiomycota, Fungi) Using Illumina and Nanopore Sequence Data.</title>
        <authorList>
            <person name="Ogiso-Tanaka E."/>
            <person name="Itagaki H."/>
            <person name="Hosoya T."/>
            <person name="Hosaka K."/>
        </authorList>
    </citation>
    <scope>NUCLEOTIDE SEQUENCE</scope>
    <source>
        <strain evidence="5">MO-923</strain>
    </source>
</reference>
<dbReference type="InterPro" id="IPR010318">
    <property type="entry name" value="S-Me-THD_N"/>
</dbReference>
<dbReference type="SUPFAM" id="SSF160991">
    <property type="entry name" value="CV3147-like"/>
    <property type="match status" value="1"/>
</dbReference>
<feature type="domain" description="S-Me-THD N-terminal" evidence="3">
    <location>
        <begin position="508"/>
        <end position="568"/>
    </location>
</feature>
<dbReference type="InterPro" id="IPR027479">
    <property type="entry name" value="S-Me-THD_N_sf"/>
</dbReference>
<dbReference type="Pfam" id="PF05378">
    <property type="entry name" value="Hydant_A_N"/>
    <property type="match status" value="1"/>
</dbReference>
<dbReference type="Gene3D" id="3.30.420.40">
    <property type="match status" value="1"/>
</dbReference>
<dbReference type="InterPro" id="IPR045079">
    <property type="entry name" value="Oxoprolinase-like"/>
</dbReference>
<dbReference type="Gene3D" id="2.40.390.10">
    <property type="entry name" value="CV3147-like"/>
    <property type="match status" value="1"/>
</dbReference>
<feature type="domain" description="Hydantoinase/oxoprolinase N-terminal" evidence="2">
    <location>
        <begin position="9"/>
        <end position="81"/>
    </location>
</feature>
<dbReference type="InterPro" id="IPR043129">
    <property type="entry name" value="ATPase_NBD"/>
</dbReference>
<evidence type="ECO:0000313" key="6">
    <source>
        <dbReference type="Proteomes" id="UP001050691"/>
    </source>
</evidence>
<dbReference type="Pfam" id="PF01968">
    <property type="entry name" value="Hydantoinase_A"/>
    <property type="match status" value="1"/>
</dbReference>
<dbReference type="PANTHER" id="PTHR11365">
    <property type="entry name" value="5-OXOPROLINASE RELATED"/>
    <property type="match status" value="1"/>
</dbReference>
<organism evidence="5 6">
    <name type="scientific">Clathrus columnatus</name>
    <dbReference type="NCBI Taxonomy" id="1419009"/>
    <lineage>
        <taxon>Eukaryota</taxon>
        <taxon>Fungi</taxon>
        <taxon>Dikarya</taxon>
        <taxon>Basidiomycota</taxon>
        <taxon>Agaricomycotina</taxon>
        <taxon>Agaricomycetes</taxon>
        <taxon>Phallomycetidae</taxon>
        <taxon>Phallales</taxon>
        <taxon>Clathraceae</taxon>
        <taxon>Clathrus</taxon>
    </lineage>
</organism>
<evidence type="ECO:0000259" key="2">
    <source>
        <dbReference type="Pfam" id="PF05378"/>
    </source>
</evidence>
<evidence type="ECO:0000259" key="3">
    <source>
        <dbReference type="Pfam" id="PF06032"/>
    </source>
</evidence>
<keyword evidence="6" id="KW-1185">Reference proteome</keyword>
<feature type="domain" description="Hydantoinase A/oxoprolinase" evidence="1">
    <location>
        <begin position="143"/>
        <end position="362"/>
    </location>
</feature>
<proteinExistence type="predicted"/>
<evidence type="ECO:0008006" key="7">
    <source>
        <dbReference type="Google" id="ProtNLM"/>
    </source>
</evidence>
<dbReference type="InterPro" id="IPR024071">
    <property type="entry name" value="S-Me-THD_C_sf"/>
</dbReference>
<dbReference type="GO" id="GO:0016787">
    <property type="term" value="F:hydrolase activity"/>
    <property type="evidence" value="ECO:0007669"/>
    <property type="project" value="InterPro"/>
</dbReference>
<evidence type="ECO:0000259" key="4">
    <source>
        <dbReference type="Pfam" id="PF20906"/>
    </source>
</evidence>
<evidence type="ECO:0000313" key="5">
    <source>
        <dbReference type="EMBL" id="GJJ11739.1"/>
    </source>
</evidence>
<dbReference type="SUPFAM" id="SSF53067">
    <property type="entry name" value="Actin-like ATPase domain"/>
    <property type="match status" value="2"/>
</dbReference>
<evidence type="ECO:0000259" key="1">
    <source>
        <dbReference type="Pfam" id="PF01968"/>
    </source>
</evidence>
<dbReference type="PANTHER" id="PTHR11365:SF10">
    <property type="entry name" value="HYDANTOINASE_OXOPROLINASE"/>
    <property type="match status" value="1"/>
</dbReference>
<dbReference type="InterPro" id="IPR002821">
    <property type="entry name" value="Hydantoinase_A"/>
</dbReference>
<dbReference type="AlphaFoldDB" id="A0AAV5AGC4"/>
<accession>A0AAV5AGC4</accession>
<dbReference type="EMBL" id="BPWL01000007">
    <property type="protein sequence ID" value="GJJ11739.1"/>
    <property type="molecule type" value="Genomic_DNA"/>
</dbReference>
<protein>
    <recommendedName>
        <fullName evidence="7">Hydantoinase</fullName>
    </recommendedName>
</protein>